<name>A0A0F9BS98_9ZZZZ</name>
<evidence type="ECO:0000313" key="1">
    <source>
        <dbReference type="EMBL" id="KKK87256.1"/>
    </source>
</evidence>
<accession>A0A0F9BS98</accession>
<protein>
    <submittedName>
        <fullName evidence="1">Uncharacterized protein</fullName>
    </submittedName>
</protein>
<organism evidence="1">
    <name type="scientific">marine sediment metagenome</name>
    <dbReference type="NCBI Taxonomy" id="412755"/>
    <lineage>
        <taxon>unclassified sequences</taxon>
        <taxon>metagenomes</taxon>
        <taxon>ecological metagenomes</taxon>
    </lineage>
</organism>
<sequence>MVDFAKPKEEEVADPPLQWLCRWQIQRWPYAKIAKHYDVDETTVRDGVESAAKLVGLTLRKEVLDENQNATDVQ</sequence>
<reference evidence="1" key="1">
    <citation type="journal article" date="2015" name="Nature">
        <title>Complex archaea that bridge the gap between prokaryotes and eukaryotes.</title>
        <authorList>
            <person name="Spang A."/>
            <person name="Saw J.H."/>
            <person name="Jorgensen S.L."/>
            <person name="Zaremba-Niedzwiedzka K."/>
            <person name="Martijn J."/>
            <person name="Lind A.E."/>
            <person name="van Eijk R."/>
            <person name="Schleper C."/>
            <person name="Guy L."/>
            <person name="Ettema T.J."/>
        </authorList>
    </citation>
    <scope>NUCLEOTIDE SEQUENCE</scope>
</reference>
<comment type="caution">
    <text evidence="1">The sequence shown here is derived from an EMBL/GenBank/DDBJ whole genome shotgun (WGS) entry which is preliminary data.</text>
</comment>
<proteinExistence type="predicted"/>
<dbReference type="AlphaFoldDB" id="A0A0F9BS98"/>
<gene>
    <name evidence="1" type="ORF">LCGC14_2755090</name>
</gene>
<dbReference type="EMBL" id="LAZR01050482">
    <property type="protein sequence ID" value="KKK87256.1"/>
    <property type="molecule type" value="Genomic_DNA"/>
</dbReference>